<comment type="caution">
    <text evidence="1">The sequence shown here is derived from an EMBL/GenBank/DDBJ whole genome shotgun (WGS) entry which is preliminary data.</text>
</comment>
<evidence type="ECO:0000313" key="2">
    <source>
        <dbReference type="Proteomes" id="UP000054988"/>
    </source>
</evidence>
<dbReference type="Proteomes" id="UP000054988">
    <property type="component" value="Unassembled WGS sequence"/>
</dbReference>
<evidence type="ECO:0000313" key="1">
    <source>
        <dbReference type="EMBL" id="KTB35668.1"/>
    </source>
</evidence>
<accession>A0A0W0FHK7</accession>
<dbReference type="AlphaFoldDB" id="A0A0W0FHK7"/>
<dbReference type="EMBL" id="LATX01001986">
    <property type="protein sequence ID" value="KTB35668.1"/>
    <property type="molecule type" value="Genomic_DNA"/>
</dbReference>
<protein>
    <submittedName>
        <fullName evidence="1">Uncharacterized protein</fullName>
    </submittedName>
</protein>
<reference evidence="1 2" key="1">
    <citation type="submission" date="2015-12" db="EMBL/GenBank/DDBJ databases">
        <title>Draft genome sequence of Moniliophthora roreri, the causal agent of frosty pod rot of cacao.</title>
        <authorList>
            <person name="Aime M.C."/>
            <person name="Diaz-Valderrama J.R."/>
            <person name="Kijpornyongpan T."/>
            <person name="Phillips-Mora W."/>
        </authorList>
    </citation>
    <scope>NUCLEOTIDE SEQUENCE [LARGE SCALE GENOMIC DNA]</scope>
    <source>
        <strain evidence="1 2">MCA 2952</strain>
    </source>
</reference>
<proteinExistence type="predicted"/>
<dbReference type="eggNOG" id="ENOG502SZ4S">
    <property type="taxonomic scope" value="Eukaryota"/>
</dbReference>
<gene>
    <name evidence="1" type="ORF">WG66_11833</name>
</gene>
<sequence>MPQQTDEGVPVRIATLGTHHESLVGRKLRIAGRNMSYDVDTGFLILLDDSVGVLVDISLALERERTFPWMKERFSPVEVLGYLEHSDEELVVPAIPPHASAPEVDTHLVLRAIVVVPSSDLSLEVWNNVVTEMEVELGIL</sequence>
<organism evidence="1 2">
    <name type="scientific">Moniliophthora roreri</name>
    <name type="common">Frosty pod rot fungus</name>
    <name type="synonym">Monilia roreri</name>
    <dbReference type="NCBI Taxonomy" id="221103"/>
    <lineage>
        <taxon>Eukaryota</taxon>
        <taxon>Fungi</taxon>
        <taxon>Dikarya</taxon>
        <taxon>Basidiomycota</taxon>
        <taxon>Agaricomycotina</taxon>
        <taxon>Agaricomycetes</taxon>
        <taxon>Agaricomycetidae</taxon>
        <taxon>Agaricales</taxon>
        <taxon>Marasmiineae</taxon>
        <taxon>Marasmiaceae</taxon>
        <taxon>Moniliophthora</taxon>
    </lineage>
</organism>
<name>A0A0W0FHK7_MONRR</name>